<name>A0ABV6RV60_9GAMM</name>
<feature type="domain" description="Nudix hydrolase" evidence="3">
    <location>
        <begin position="7"/>
        <end position="139"/>
    </location>
</feature>
<comment type="cofactor">
    <cofactor evidence="1">
        <name>Mg(2+)</name>
        <dbReference type="ChEBI" id="CHEBI:18420"/>
    </cofactor>
</comment>
<organism evidence="4 5">
    <name type="scientific">Lysobacter korlensis</name>
    <dbReference type="NCBI Taxonomy" id="553636"/>
    <lineage>
        <taxon>Bacteria</taxon>
        <taxon>Pseudomonadati</taxon>
        <taxon>Pseudomonadota</taxon>
        <taxon>Gammaproteobacteria</taxon>
        <taxon>Lysobacterales</taxon>
        <taxon>Lysobacteraceae</taxon>
        <taxon>Lysobacter</taxon>
    </lineage>
</organism>
<dbReference type="PANTHER" id="PTHR21340">
    <property type="entry name" value="DIADENOSINE 5,5-P1,P4-TETRAPHOSPHATE PYROPHOSPHOHYDROLASE MUTT"/>
    <property type="match status" value="1"/>
</dbReference>
<evidence type="ECO:0000313" key="5">
    <source>
        <dbReference type="Proteomes" id="UP001589896"/>
    </source>
</evidence>
<evidence type="ECO:0000256" key="1">
    <source>
        <dbReference type="ARBA" id="ARBA00001946"/>
    </source>
</evidence>
<dbReference type="RefSeq" id="WP_386672973.1">
    <property type="nucleotide sequence ID" value="NZ_JBHLTG010000006.1"/>
</dbReference>
<dbReference type="SUPFAM" id="SSF53254">
    <property type="entry name" value="Phosphoglycerate mutase-like"/>
    <property type="match status" value="1"/>
</dbReference>
<dbReference type="Gene3D" id="3.90.79.10">
    <property type="entry name" value="Nucleoside Triphosphate Pyrophosphohydrolase"/>
    <property type="match status" value="1"/>
</dbReference>
<dbReference type="Pfam" id="PF00300">
    <property type="entry name" value="His_Phos_1"/>
    <property type="match status" value="1"/>
</dbReference>
<dbReference type="Pfam" id="PF00293">
    <property type="entry name" value="NUDIX"/>
    <property type="match status" value="1"/>
</dbReference>
<dbReference type="PANTHER" id="PTHR21340:SF0">
    <property type="entry name" value="BIS(5'-NUCLEOSYL)-TETRAPHOSPHATASE [ASYMMETRICAL]"/>
    <property type="match status" value="1"/>
</dbReference>
<dbReference type="EMBL" id="JBHLTG010000006">
    <property type="protein sequence ID" value="MFC0680864.1"/>
    <property type="molecule type" value="Genomic_DNA"/>
</dbReference>
<evidence type="ECO:0000256" key="2">
    <source>
        <dbReference type="ARBA" id="ARBA00022801"/>
    </source>
</evidence>
<dbReference type="InterPro" id="IPR015797">
    <property type="entry name" value="NUDIX_hydrolase-like_dom_sf"/>
</dbReference>
<dbReference type="InterPro" id="IPR013078">
    <property type="entry name" value="His_Pase_superF_clade-1"/>
</dbReference>
<dbReference type="Gene3D" id="3.40.50.1240">
    <property type="entry name" value="Phosphoglycerate mutase-like"/>
    <property type="match status" value="1"/>
</dbReference>
<proteinExistence type="predicted"/>
<dbReference type="PROSITE" id="PS00893">
    <property type="entry name" value="NUDIX_BOX"/>
    <property type="match status" value="1"/>
</dbReference>
<dbReference type="CDD" id="cd03673">
    <property type="entry name" value="NUDIX_Ap6A_hydrolase"/>
    <property type="match status" value="1"/>
</dbReference>
<dbReference type="Proteomes" id="UP001589896">
    <property type="component" value="Unassembled WGS sequence"/>
</dbReference>
<dbReference type="InterPro" id="IPR000086">
    <property type="entry name" value="NUDIX_hydrolase_dom"/>
</dbReference>
<keyword evidence="2" id="KW-0378">Hydrolase</keyword>
<dbReference type="InterPro" id="IPR051325">
    <property type="entry name" value="Nudix_hydrolase_domain"/>
</dbReference>
<gene>
    <name evidence="4" type="ORF">ACFFGH_23790</name>
</gene>
<evidence type="ECO:0000313" key="4">
    <source>
        <dbReference type="EMBL" id="MFC0680864.1"/>
    </source>
</evidence>
<dbReference type="InterPro" id="IPR020084">
    <property type="entry name" value="NUDIX_hydrolase_CS"/>
</dbReference>
<dbReference type="InterPro" id="IPR029033">
    <property type="entry name" value="His_PPase_superfam"/>
</dbReference>
<sequence length="314" mass="33990">MTRPQQPPVQAAGALCWKHRDGELQVLLVGRARNGDISLPKGKAEPGELLPQTAVREVEEETGIRVRLGAPLGEIRYTLPGGRAKTVQYWAAKVRHKHASLKAFTPNGEITTAEWASVGKARKKLSYSHDVEILDEFADRFENRLAHTFPLVLLRHGNAVAHEDWDGADAARPLLPRGEQQSVRVAPALQAFGPKKLITSDAVRCVQSLQPLAGLMGTKLKQTAAISQDAYESGEADARGVVRKRLQKRVPAVLCSHGPVLPEIVRSIAREAGAPMSSDLRRAASLDTGAFSVLHLTDSAEPRLVAVETFGPSA</sequence>
<dbReference type="PROSITE" id="PS51462">
    <property type="entry name" value="NUDIX"/>
    <property type="match status" value="1"/>
</dbReference>
<comment type="caution">
    <text evidence="4">The sequence shown here is derived from an EMBL/GenBank/DDBJ whole genome shotgun (WGS) entry which is preliminary data.</text>
</comment>
<reference evidence="4 5" key="1">
    <citation type="submission" date="2024-09" db="EMBL/GenBank/DDBJ databases">
        <authorList>
            <person name="Sun Q."/>
            <person name="Mori K."/>
        </authorList>
    </citation>
    <scope>NUCLEOTIDE SEQUENCE [LARGE SCALE GENOMIC DNA]</scope>
    <source>
        <strain evidence="4 5">KCTC 23076</strain>
    </source>
</reference>
<accession>A0ABV6RV60</accession>
<keyword evidence="5" id="KW-1185">Reference proteome</keyword>
<dbReference type="CDD" id="cd07067">
    <property type="entry name" value="HP_PGM_like"/>
    <property type="match status" value="1"/>
</dbReference>
<evidence type="ECO:0000259" key="3">
    <source>
        <dbReference type="PROSITE" id="PS51462"/>
    </source>
</evidence>
<dbReference type="SMART" id="SM00855">
    <property type="entry name" value="PGAM"/>
    <property type="match status" value="1"/>
</dbReference>
<protein>
    <submittedName>
        <fullName evidence="4">NUDIX domain-containing protein</fullName>
    </submittedName>
</protein>
<dbReference type="SUPFAM" id="SSF55811">
    <property type="entry name" value="Nudix"/>
    <property type="match status" value="1"/>
</dbReference>